<dbReference type="CDD" id="cd00161">
    <property type="entry name" value="beta-trefoil_Ricin-like"/>
    <property type="match status" value="1"/>
</dbReference>
<organism evidence="7 8">
    <name type="scientific">Catenovulum maritimum</name>
    <dbReference type="NCBI Taxonomy" id="1513271"/>
    <lineage>
        <taxon>Bacteria</taxon>
        <taxon>Pseudomonadati</taxon>
        <taxon>Pseudomonadota</taxon>
        <taxon>Gammaproteobacteria</taxon>
        <taxon>Alteromonadales</taxon>
        <taxon>Alteromonadaceae</taxon>
        <taxon>Catenovulum</taxon>
    </lineage>
</organism>
<dbReference type="InterPro" id="IPR035992">
    <property type="entry name" value="Ricin_B-like_lectins"/>
</dbReference>
<feature type="domain" description="Ricin B lectin" evidence="5">
    <location>
        <begin position="524"/>
        <end position="663"/>
    </location>
</feature>
<keyword evidence="8" id="KW-1185">Reference proteome</keyword>
<evidence type="ECO:0000313" key="7">
    <source>
        <dbReference type="EMBL" id="KMT66868.1"/>
    </source>
</evidence>
<evidence type="ECO:0000313" key="8">
    <source>
        <dbReference type="Proteomes" id="UP000037600"/>
    </source>
</evidence>
<dbReference type="Gene3D" id="2.160.20.10">
    <property type="entry name" value="Single-stranded right-handed beta-helix, Pectin lyase-like"/>
    <property type="match status" value="1"/>
</dbReference>
<dbReference type="PROSITE" id="PS50231">
    <property type="entry name" value="RICIN_B_LECTIN"/>
    <property type="match status" value="1"/>
</dbReference>
<dbReference type="GO" id="GO:0005576">
    <property type="term" value="C:extracellular region"/>
    <property type="evidence" value="ECO:0007669"/>
    <property type="project" value="UniProtKB-SubCell"/>
</dbReference>
<dbReference type="GO" id="GO:0000272">
    <property type="term" value="P:polysaccharide catabolic process"/>
    <property type="evidence" value="ECO:0007669"/>
    <property type="project" value="UniProtKB-KW"/>
</dbReference>
<dbReference type="AlphaFoldDB" id="A0A0J8H1G7"/>
<dbReference type="SUPFAM" id="SSF49785">
    <property type="entry name" value="Galactose-binding domain-like"/>
    <property type="match status" value="1"/>
</dbReference>
<keyword evidence="7" id="KW-0689">Ribosomal protein</keyword>
<feature type="domain" description="Pectate lyase" evidence="6">
    <location>
        <begin position="65"/>
        <end position="277"/>
    </location>
</feature>
<gene>
    <name evidence="7" type="ORF">XM47_01795</name>
</gene>
<evidence type="ECO:0000256" key="2">
    <source>
        <dbReference type="RuleBase" id="RU361173"/>
    </source>
</evidence>
<dbReference type="Pfam" id="PF00652">
    <property type="entry name" value="Ricin_B_lectin"/>
    <property type="match status" value="1"/>
</dbReference>
<protein>
    <submittedName>
        <fullName evidence="7">50S ribosomal protein L18</fullName>
    </submittedName>
</protein>
<dbReference type="SMART" id="SM00656">
    <property type="entry name" value="Amb_all"/>
    <property type="match status" value="1"/>
</dbReference>
<feature type="chain" id="PRO_5005298931" evidence="4">
    <location>
        <begin position="25"/>
        <end position="665"/>
    </location>
</feature>
<dbReference type="RefSeq" id="WP_048688719.1">
    <property type="nucleotide sequence ID" value="NZ_KQ130482.1"/>
</dbReference>
<evidence type="ECO:0000259" key="6">
    <source>
        <dbReference type="SMART" id="SM00656"/>
    </source>
</evidence>
<keyword evidence="1 2" id="KW-0456">Lyase</keyword>
<dbReference type="PATRIC" id="fig|1513271.3.peg.380"/>
<feature type="signal peptide" evidence="4">
    <location>
        <begin position="1"/>
        <end position="24"/>
    </location>
</feature>
<sequence>MKTKQYVKHSIQAVAVLSALYANAAVASGYHTQNGGTTGGEGGQVVRATSGTQIHAALCNRASSDTPIIIEVEGTINHGNTSKVSGDSCNTADDKIELKDISNVTLIGVGSGALFDELGIHIRNASNIIIRNVHVRNVKKSGSPTSNGGDAIGMESDVYNVWVDHATLEAGGGESAGYDALFDMKANTKFVTLSYSILRNSGRGGLVGSSDSDDNNGPVTFHHNLYQNIDSRAPLLRHATAHAYNNHYVSLNKSGMNPRIGGQIRADNNYFEDSKDVLGTFYTNDMGYWQVNGNIFDNVSWTSEESSNHPAGPNPTSTTSISIPYNFQLDDASCVPSIVSSTAGANKGLNTSDGSCSVVDGGDTGNGDTGNGETGNGNGDTGNGGTGENLALSAGADGSSKASGSSYGNVIDGETSTYWSPSGSTGTINVKNLNTNVNAVRIVQANNVITSWSLVNYDTGTTLASGSSIPDVITFTTANLSKLSFVIHSANSTPKIAEFEVYNGYSADSSSGGSSSSASNGTVNGTYRIVPLHSGKTIDLAGCNTGNAANIQQWAWLNNDCQKFNISSVDGIWHRISPVASPTRGFDVDSLSTAAGANIMLWDYWGGYNQQFRFQSAGSGKWRIINRNSELCLDISNKSAGDGANILQWTCNAGAENQMFILERQ</sequence>
<dbReference type="SUPFAM" id="SSF50370">
    <property type="entry name" value="Ricin B-like lectins"/>
    <property type="match status" value="1"/>
</dbReference>
<proteinExistence type="inferred from homology"/>
<dbReference type="PANTHER" id="PTHR31683">
    <property type="entry name" value="PECTATE LYASE 18-RELATED"/>
    <property type="match status" value="1"/>
</dbReference>
<evidence type="ECO:0000256" key="4">
    <source>
        <dbReference type="SAM" id="SignalP"/>
    </source>
</evidence>
<keyword evidence="2" id="KW-0964">Secreted</keyword>
<dbReference type="EMBL" id="LAZL01000002">
    <property type="protein sequence ID" value="KMT66868.1"/>
    <property type="molecule type" value="Genomic_DNA"/>
</dbReference>
<evidence type="ECO:0000259" key="5">
    <source>
        <dbReference type="SMART" id="SM00458"/>
    </source>
</evidence>
<feature type="compositionally biased region" description="Polar residues" evidence="3">
    <location>
        <begin position="344"/>
        <end position="355"/>
    </location>
</feature>
<keyword evidence="2" id="KW-0119">Carbohydrate metabolism</keyword>
<feature type="compositionally biased region" description="Low complexity" evidence="3">
    <location>
        <begin position="388"/>
        <end position="406"/>
    </location>
</feature>
<dbReference type="InterPro" id="IPR011050">
    <property type="entry name" value="Pectin_lyase_fold/virulence"/>
</dbReference>
<dbReference type="Gene3D" id="2.80.10.50">
    <property type="match status" value="3"/>
</dbReference>
<keyword evidence="4" id="KW-0732">Signal</keyword>
<dbReference type="Pfam" id="PF00544">
    <property type="entry name" value="Pectate_lyase_4"/>
    <property type="match status" value="1"/>
</dbReference>
<comment type="caution">
    <text evidence="7">The sequence shown here is derived from an EMBL/GenBank/DDBJ whole genome shotgun (WGS) entry which is preliminary data.</text>
</comment>
<feature type="region of interest" description="Disordered" evidence="3">
    <location>
        <begin position="344"/>
        <end position="406"/>
    </location>
</feature>
<dbReference type="PANTHER" id="PTHR31683:SF18">
    <property type="entry name" value="PECTATE LYASE 21-RELATED"/>
    <property type="match status" value="1"/>
</dbReference>
<reference evidence="7 8" key="1">
    <citation type="submission" date="2015-04" db="EMBL/GenBank/DDBJ databases">
        <title>Draft Genome Sequence of the Novel Agar-Digesting Marine Bacterium Q1.</title>
        <authorList>
            <person name="Li Y."/>
            <person name="Li D."/>
            <person name="Chen G."/>
            <person name="Du Z."/>
        </authorList>
    </citation>
    <scope>NUCLEOTIDE SEQUENCE [LARGE SCALE GENOMIC DNA]</scope>
    <source>
        <strain evidence="7 8">Q1</strain>
    </source>
</reference>
<comment type="subcellular location">
    <subcellularLocation>
        <location evidence="2">Secreted</location>
    </subcellularLocation>
</comment>
<evidence type="ECO:0000256" key="3">
    <source>
        <dbReference type="SAM" id="MobiDB-lite"/>
    </source>
</evidence>
<dbReference type="GO" id="GO:0030570">
    <property type="term" value="F:pectate lyase activity"/>
    <property type="evidence" value="ECO:0007669"/>
    <property type="project" value="InterPro"/>
</dbReference>
<dbReference type="SMART" id="SM00458">
    <property type="entry name" value="RICIN"/>
    <property type="match status" value="1"/>
</dbReference>
<dbReference type="InterPro" id="IPR002022">
    <property type="entry name" value="Pec_lyase"/>
</dbReference>
<feature type="compositionally biased region" description="Gly residues" evidence="3">
    <location>
        <begin position="362"/>
        <end position="387"/>
    </location>
</feature>
<keyword evidence="2" id="KW-0624">Polysaccharide degradation</keyword>
<dbReference type="Gene3D" id="2.60.120.260">
    <property type="entry name" value="Galactose-binding domain-like"/>
    <property type="match status" value="1"/>
</dbReference>
<dbReference type="STRING" id="1513271.XM47_01795"/>
<dbReference type="SUPFAM" id="SSF51126">
    <property type="entry name" value="Pectin lyase-like"/>
    <property type="match status" value="1"/>
</dbReference>
<dbReference type="InterPro" id="IPR008979">
    <property type="entry name" value="Galactose-bd-like_sf"/>
</dbReference>
<dbReference type="Proteomes" id="UP000037600">
    <property type="component" value="Unassembled WGS sequence"/>
</dbReference>
<comment type="similarity">
    <text evidence="2">Belongs to the polysaccharide lyase 1 family.</text>
</comment>
<dbReference type="InterPro" id="IPR045032">
    <property type="entry name" value="PEL"/>
</dbReference>
<dbReference type="InterPro" id="IPR000772">
    <property type="entry name" value="Ricin_B_lectin"/>
</dbReference>
<dbReference type="InterPro" id="IPR012334">
    <property type="entry name" value="Pectin_lyas_fold"/>
</dbReference>
<name>A0A0J8H1G7_9ALTE</name>
<evidence type="ECO:0000256" key="1">
    <source>
        <dbReference type="ARBA" id="ARBA00023239"/>
    </source>
</evidence>
<accession>A0A0J8H1G7</accession>
<keyword evidence="7" id="KW-0687">Ribonucleoprotein</keyword>
<dbReference type="GO" id="GO:0005840">
    <property type="term" value="C:ribosome"/>
    <property type="evidence" value="ECO:0007669"/>
    <property type="project" value="UniProtKB-KW"/>
</dbReference>
<dbReference type="OrthoDB" id="5592990at2"/>